<dbReference type="Gene3D" id="1.20.120.450">
    <property type="entry name" value="dinb family like domain"/>
    <property type="match status" value="1"/>
</dbReference>
<organism evidence="2 3">
    <name type="scientific">Paenibacillus montaniterrae</name>
    <dbReference type="NCBI Taxonomy" id="429341"/>
    <lineage>
        <taxon>Bacteria</taxon>
        <taxon>Bacillati</taxon>
        <taxon>Bacillota</taxon>
        <taxon>Bacilli</taxon>
        <taxon>Bacillales</taxon>
        <taxon>Paenibacillaceae</taxon>
        <taxon>Paenibacillus</taxon>
    </lineage>
</organism>
<dbReference type="AlphaFoldDB" id="A0A919YUH7"/>
<dbReference type="SUPFAM" id="SSF109854">
    <property type="entry name" value="DinB/YfiT-like putative metalloenzymes"/>
    <property type="match status" value="1"/>
</dbReference>
<dbReference type="GO" id="GO:0016787">
    <property type="term" value="F:hydrolase activity"/>
    <property type="evidence" value="ECO:0007669"/>
    <property type="project" value="UniProtKB-KW"/>
</dbReference>
<dbReference type="Proteomes" id="UP000683139">
    <property type="component" value="Unassembled WGS sequence"/>
</dbReference>
<evidence type="ECO:0000313" key="3">
    <source>
        <dbReference type="Proteomes" id="UP000683139"/>
    </source>
</evidence>
<comment type="caution">
    <text evidence="2">The sequence shown here is derived from an EMBL/GenBank/DDBJ whole genome shotgun (WGS) entry which is preliminary data.</text>
</comment>
<evidence type="ECO:0000313" key="2">
    <source>
        <dbReference type="EMBL" id="GIP17516.1"/>
    </source>
</evidence>
<feature type="domain" description="DinB-like" evidence="1">
    <location>
        <begin position="29"/>
        <end position="164"/>
    </location>
</feature>
<dbReference type="InterPro" id="IPR024775">
    <property type="entry name" value="DinB-like"/>
</dbReference>
<proteinExistence type="predicted"/>
<reference evidence="2" key="1">
    <citation type="submission" date="2021-03" db="EMBL/GenBank/DDBJ databases">
        <title>Antimicrobial resistance genes in bacteria isolated from Japanese honey, and their potential for conferring macrolide and lincosamide resistance in the American foulbrood pathogen Paenibacillus larvae.</title>
        <authorList>
            <person name="Okamoto M."/>
            <person name="Kumagai M."/>
            <person name="Kanamori H."/>
            <person name="Takamatsu D."/>
        </authorList>
    </citation>
    <scope>NUCLEOTIDE SEQUENCE</scope>
    <source>
        <strain evidence="2">J40TS1</strain>
    </source>
</reference>
<keyword evidence="2" id="KW-0378">Hydrolase</keyword>
<dbReference type="Pfam" id="PF12867">
    <property type="entry name" value="DinB_2"/>
    <property type="match status" value="1"/>
</dbReference>
<evidence type="ECO:0000259" key="1">
    <source>
        <dbReference type="Pfam" id="PF12867"/>
    </source>
</evidence>
<dbReference type="NCBIfam" id="NF009807">
    <property type="entry name" value="PRK13291.1"/>
    <property type="match status" value="1"/>
</dbReference>
<dbReference type="RefSeq" id="WP_213516941.1">
    <property type="nucleotide sequence ID" value="NZ_BOSE01000006.1"/>
</dbReference>
<sequence length="173" mass="20644">MDSIRYPIGPFKEHINPDIDYIKSLILEIEKIPSLLRNIVDGLDDKQLDTPYRQDGWTIRQIIHHIADNNMNAYFRFKRTLTEECPVIPSYTQDKWAELEDYNMPVEISLKLIESIYSRFLTLLRNLEPLDYKREMNSVAYGIMSLETAVQRYLWHDRHHMSQIQSLISREGW</sequence>
<gene>
    <name evidence="2" type="ORF">J40TS1_31580</name>
</gene>
<name>A0A919YUH7_9BACL</name>
<keyword evidence="3" id="KW-1185">Reference proteome</keyword>
<dbReference type="EMBL" id="BOSE01000006">
    <property type="protein sequence ID" value="GIP17516.1"/>
    <property type="molecule type" value="Genomic_DNA"/>
</dbReference>
<accession>A0A919YUH7</accession>
<dbReference type="InterPro" id="IPR034660">
    <property type="entry name" value="DinB/YfiT-like"/>
</dbReference>
<protein>
    <submittedName>
        <fullName evidence="2">Metal-dependent hydrolase</fullName>
    </submittedName>
</protein>